<feature type="compositionally biased region" description="Low complexity" evidence="1">
    <location>
        <begin position="30"/>
        <end position="47"/>
    </location>
</feature>
<feature type="compositionally biased region" description="Polar residues" evidence="1">
    <location>
        <begin position="377"/>
        <end position="387"/>
    </location>
</feature>
<feature type="compositionally biased region" description="Basic and acidic residues" evidence="1">
    <location>
        <begin position="422"/>
        <end position="432"/>
    </location>
</feature>
<feature type="region of interest" description="Disordered" evidence="1">
    <location>
        <begin position="237"/>
        <end position="458"/>
    </location>
</feature>
<dbReference type="RefSeq" id="XP_040680403.1">
    <property type="nucleotide sequence ID" value="XM_040821834.1"/>
</dbReference>
<evidence type="ECO:0000313" key="3">
    <source>
        <dbReference type="Proteomes" id="UP000030816"/>
    </source>
</evidence>
<gene>
    <name evidence="2" type="ORF">MAM_03035</name>
</gene>
<accession>A0A0B2X109</accession>
<dbReference type="OrthoDB" id="5404794at2759"/>
<dbReference type="Proteomes" id="UP000030816">
    <property type="component" value="Unassembled WGS sequence"/>
</dbReference>
<comment type="caution">
    <text evidence="2">The sequence shown here is derived from an EMBL/GenBank/DDBJ whole genome shotgun (WGS) entry which is preliminary data.</text>
</comment>
<sequence>MTSAVIADSDVDESDAASSPESITEAVLLPNSSPTTTTHPSGSTDPTFFKNIYNEHRDAANQHVTHRIKESGEVMDVSSFDIGFQETRGTVIHNKSLWDVPSSPDFPQPRPSKKQDGSLNPRTKITRGLRRQLDDIGYVSQEDELPETTAQSRKKRRVGRHRGSDDLVSTAPVSDPSLMVAPTALASQKERHASVHGGALNPATKPLEQRCVNAMSSGTATNLNTPRSNDVELLEASPGIRNPKPTRGATTRDCSPPGPVLIPVSENQGGAAKGTDGEKLVVISDDENEQGVAYAPGGAKQDNGLALEEMPRPTEKRKQRGRPRKKDTAAAKEDEGGKDLEANVKRKRGRPKKTAAVLKPDNDDEVQEETASAIPASVQTKPTIKQQPDSKVEQIKHLGPDVAETESHAAAKPATKGTPETETERSTSETKVDISTCAVEKTAGRTPSTPAGASGRPLYRIGLSKNTRIAPLLKVIRK</sequence>
<reference evidence="2 3" key="1">
    <citation type="journal article" date="2014" name="Proc. Natl. Acad. Sci. U.S.A.">
        <title>Trajectory and genomic determinants of fungal-pathogen speciation and host adaptation.</title>
        <authorList>
            <person name="Hu X."/>
            <person name="Xiao G."/>
            <person name="Zheng P."/>
            <person name="Shang Y."/>
            <person name="Su Y."/>
            <person name="Zhang X."/>
            <person name="Liu X."/>
            <person name="Zhan S."/>
            <person name="St Leger R.J."/>
            <person name="Wang C."/>
        </authorList>
    </citation>
    <scope>NUCLEOTIDE SEQUENCE [LARGE SCALE GENOMIC DNA]</scope>
    <source>
        <strain evidence="2 3">ARSEF 1941</strain>
    </source>
</reference>
<dbReference type="InterPro" id="IPR017956">
    <property type="entry name" value="AT_hook_DNA-bd_motif"/>
</dbReference>
<dbReference type="SMART" id="SM00384">
    <property type="entry name" value="AT_hook"/>
    <property type="match status" value="3"/>
</dbReference>
<name>A0A0B2X109_METAS</name>
<dbReference type="EMBL" id="AZHE01000005">
    <property type="protein sequence ID" value="KHN99337.1"/>
    <property type="molecule type" value="Genomic_DNA"/>
</dbReference>
<keyword evidence="3" id="KW-1185">Reference proteome</keyword>
<keyword evidence="2" id="KW-0238">DNA-binding</keyword>
<feature type="compositionally biased region" description="Basic and acidic residues" evidence="1">
    <location>
        <begin position="388"/>
        <end position="409"/>
    </location>
</feature>
<feature type="compositionally biased region" description="Basic residues" evidence="1">
    <location>
        <begin position="152"/>
        <end position="161"/>
    </location>
</feature>
<proteinExistence type="predicted"/>
<dbReference type="AlphaFoldDB" id="A0A0B2X109"/>
<dbReference type="STRING" id="1081103.A0A0B2X109"/>
<protein>
    <submittedName>
        <fullName evidence="2">AT hook, DNA-binding motif protein</fullName>
    </submittedName>
</protein>
<evidence type="ECO:0000256" key="1">
    <source>
        <dbReference type="SAM" id="MobiDB-lite"/>
    </source>
</evidence>
<feature type="region of interest" description="Disordered" evidence="1">
    <location>
        <begin position="1"/>
        <end position="47"/>
    </location>
</feature>
<feature type="compositionally biased region" description="Basic and acidic residues" evidence="1">
    <location>
        <begin position="326"/>
        <end position="344"/>
    </location>
</feature>
<dbReference type="HOGENOM" id="CLU_023052_0_0_1"/>
<dbReference type="GO" id="GO:0003677">
    <property type="term" value="F:DNA binding"/>
    <property type="evidence" value="ECO:0007669"/>
    <property type="project" value="UniProtKB-KW"/>
</dbReference>
<organism evidence="2 3">
    <name type="scientific">Metarhizium album (strain ARSEF 1941)</name>
    <dbReference type="NCBI Taxonomy" id="1081103"/>
    <lineage>
        <taxon>Eukaryota</taxon>
        <taxon>Fungi</taxon>
        <taxon>Dikarya</taxon>
        <taxon>Ascomycota</taxon>
        <taxon>Pezizomycotina</taxon>
        <taxon>Sordariomycetes</taxon>
        <taxon>Hypocreomycetidae</taxon>
        <taxon>Hypocreales</taxon>
        <taxon>Clavicipitaceae</taxon>
        <taxon>Metarhizium</taxon>
    </lineage>
</organism>
<evidence type="ECO:0000313" key="2">
    <source>
        <dbReference type="EMBL" id="KHN99337.1"/>
    </source>
</evidence>
<dbReference type="GeneID" id="63737490"/>
<feature type="region of interest" description="Disordered" evidence="1">
    <location>
        <begin position="95"/>
        <end position="174"/>
    </location>
</feature>